<dbReference type="Proteomes" id="UP001605036">
    <property type="component" value="Unassembled WGS sequence"/>
</dbReference>
<evidence type="ECO:0000313" key="3">
    <source>
        <dbReference type="Proteomes" id="UP001605036"/>
    </source>
</evidence>
<evidence type="ECO:0000313" key="2">
    <source>
        <dbReference type="EMBL" id="KAL2611744.1"/>
    </source>
</evidence>
<dbReference type="AlphaFoldDB" id="A0ABD1XSJ7"/>
<keyword evidence="3" id="KW-1185">Reference proteome</keyword>
<gene>
    <name evidence="2" type="ORF">R1flu_023436</name>
</gene>
<sequence>MGWHERSRNREDGTSDEAGRNRPGREVTNNRRIEEGGCHTSNVHMVGASIRSNGGHSRTCGANSERSDVAGESPSLDPFRVGAAARQNPRELWRCVKLGLGKAFTLVAFGSPPYGEIRWVQPVFGQCLAMVTSLRLASLKRVTLPVKKTTRRDHWLLTFCLQ</sequence>
<protein>
    <submittedName>
        <fullName evidence="2">Uncharacterized protein</fullName>
    </submittedName>
</protein>
<feature type="compositionally biased region" description="Polar residues" evidence="1">
    <location>
        <begin position="50"/>
        <end position="64"/>
    </location>
</feature>
<proteinExistence type="predicted"/>
<evidence type="ECO:0000256" key="1">
    <source>
        <dbReference type="SAM" id="MobiDB-lite"/>
    </source>
</evidence>
<reference evidence="2 3" key="1">
    <citation type="submission" date="2024-09" db="EMBL/GenBank/DDBJ databases">
        <title>Chromosome-scale assembly of Riccia fluitans.</title>
        <authorList>
            <person name="Paukszto L."/>
            <person name="Sawicki J."/>
            <person name="Karawczyk K."/>
            <person name="Piernik-Szablinska J."/>
            <person name="Szczecinska M."/>
            <person name="Mazdziarz M."/>
        </authorList>
    </citation>
    <scope>NUCLEOTIDE SEQUENCE [LARGE SCALE GENOMIC DNA]</scope>
    <source>
        <strain evidence="2">Rf_01</strain>
        <tissue evidence="2">Aerial parts of the thallus</tissue>
    </source>
</reference>
<organism evidence="2 3">
    <name type="scientific">Riccia fluitans</name>
    <dbReference type="NCBI Taxonomy" id="41844"/>
    <lineage>
        <taxon>Eukaryota</taxon>
        <taxon>Viridiplantae</taxon>
        <taxon>Streptophyta</taxon>
        <taxon>Embryophyta</taxon>
        <taxon>Marchantiophyta</taxon>
        <taxon>Marchantiopsida</taxon>
        <taxon>Marchantiidae</taxon>
        <taxon>Marchantiales</taxon>
        <taxon>Ricciaceae</taxon>
        <taxon>Riccia</taxon>
    </lineage>
</organism>
<feature type="compositionally biased region" description="Basic and acidic residues" evidence="1">
    <location>
        <begin position="1"/>
        <end position="37"/>
    </location>
</feature>
<dbReference type="EMBL" id="JBHFFA010000007">
    <property type="protein sequence ID" value="KAL2611744.1"/>
    <property type="molecule type" value="Genomic_DNA"/>
</dbReference>
<accession>A0ABD1XSJ7</accession>
<name>A0ABD1XSJ7_9MARC</name>
<feature type="region of interest" description="Disordered" evidence="1">
    <location>
        <begin position="1"/>
        <end position="75"/>
    </location>
</feature>
<comment type="caution">
    <text evidence="2">The sequence shown here is derived from an EMBL/GenBank/DDBJ whole genome shotgun (WGS) entry which is preliminary data.</text>
</comment>